<sequence>MKLCSIKITSGQIYKGDVKVHNYTDGSTATSQTSTVGVIPGSDCNGNHDASEHCLQSPTSNNLEGGFFTAKLIYMNGCFAGIFQVQFSPSTCHHNRYHQHRFSSYLYDIAAY</sequence>
<evidence type="ECO:0000313" key="1">
    <source>
        <dbReference type="EMBL" id="ODM87296.1"/>
    </source>
</evidence>
<organism evidence="1 2">
    <name type="scientific">Orchesella cincta</name>
    <name type="common">Springtail</name>
    <name type="synonym">Podura cincta</name>
    <dbReference type="NCBI Taxonomy" id="48709"/>
    <lineage>
        <taxon>Eukaryota</taxon>
        <taxon>Metazoa</taxon>
        <taxon>Ecdysozoa</taxon>
        <taxon>Arthropoda</taxon>
        <taxon>Hexapoda</taxon>
        <taxon>Collembola</taxon>
        <taxon>Entomobryomorpha</taxon>
        <taxon>Entomobryoidea</taxon>
        <taxon>Orchesellidae</taxon>
        <taxon>Orchesellinae</taxon>
        <taxon>Orchesella</taxon>
    </lineage>
</organism>
<accession>A0A1D2M2W2</accession>
<keyword evidence="2" id="KW-1185">Reference proteome</keyword>
<comment type="caution">
    <text evidence="1">The sequence shown here is derived from an EMBL/GenBank/DDBJ whole genome shotgun (WGS) entry which is preliminary data.</text>
</comment>
<gene>
    <name evidence="1" type="ORF">Ocin01_19386</name>
</gene>
<dbReference type="EMBL" id="LJIJ01005645">
    <property type="protein sequence ID" value="ODM87296.1"/>
    <property type="molecule type" value="Genomic_DNA"/>
</dbReference>
<reference evidence="1 2" key="1">
    <citation type="journal article" date="2016" name="Genome Biol. Evol.">
        <title>Gene Family Evolution Reflects Adaptation to Soil Environmental Stressors in the Genome of the Collembolan Orchesella cincta.</title>
        <authorList>
            <person name="Faddeeva-Vakhrusheva A."/>
            <person name="Derks M.F."/>
            <person name="Anvar S.Y."/>
            <person name="Agamennone V."/>
            <person name="Suring W."/>
            <person name="Smit S."/>
            <person name="van Straalen N.M."/>
            <person name="Roelofs D."/>
        </authorList>
    </citation>
    <scope>NUCLEOTIDE SEQUENCE [LARGE SCALE GENOMIC DNA]</scope>
    <source>
        <tissue evidence="1">Mixed pool</tissue>
    </source>
</reference>
<protein>
    <submittedName>
        <fullName evidence="1">Uncharacterized protein</fullName>
    </submittedName>
</protein>
<dbReference type="Proteomes" id="UP000094527">
    <property type="component" value="Unassembled WGS sequence"/>
</dbReference>
<evidence type="ECO:0000313" key="2">
    <source>
        <dbReference type="Proteomes" id="UP000094527"/>
    </source>
</evidence>
<dbReference type="AlphaFoldDB" id="A0A1D2M2W2"/>
<name>A0A1D2M2W2_ORCCI</name>
<proteinExistence type="predicted"/>
<dbReference type="OrthoDB" id="10033535at2759"/>